<feature type="binding site" evidence="11">
    <location>
        <position position="30"/>
    </location>
    <ligand>
        <name>NAD(+)</name>
        <dbReference type="ChEBI" id="CHEBI:57540"/>
    </ligand>
</feature>
<feature type="domain" description="UDP-glucose/GDP-mannose dehydrogenase C-terminal" evidence="12">
    <location>
        <begin position="321"/>
        <end position="426"/>
    </location>
</feature>
<evidence type="ECO:0000256" key="10">
    <source>
        <dbReference type="PIRSR" id="PIRSR500134-2"/>
    </source>
</evidence>
<proteinExistence type="inferred from homology"/>
<feature type="binding site" evidence="11">
    <location>
        <position position="35"/>
    </location>
    <ligand>
        <name>NAD(+)</name>
        <dbReference type="ChEBI" id="CHEBI:57540"/>
    </ligand>
</feature>
<evidence type="ECO:0000259" key="12">
    <source>
        <dbReference type="SMART" id="SM00984"/>
    </source>
</evidence>
<keyword evidence="4 8" id="KW-0560">Oxidoreductase</keyword>
<evidence type="ECO:0000256" key="11">
    <source>
        <dbReference type="PIRSR" id="PIRSR500134-3"/>
    </source>
</evidence>
<dbReference type="SUPFAM" id="SSF52413">
    <property type="entry name" value="UDP-glucose/GDP-mannose dehydrogenase C-terminal domain"/>
    <property type="match status" value="1"/>
</dbReference>
<dbReference type="EMBL" id="FOTS01000036">
    <property type="protein sequence ID" value="SFM05326.1"/>
    <property type="molecule type" value="Genomic_DNA"/>
</dbReference>
<feature type="binding site" evidence="11">
    <location>
        <position position="335"/>
    </location>
    <ligand>
        <name>NAD(+)</name>
        <dbReference type="ChEBI" id="CHEBI:57540"/>
    </ligand>
</feature>
<dbReference type="Proteomes" id="UP000199520">
    <property type="component" value="Unassembled WGS sequence"/>
</dbReference>
<feature type="binding site" evidence="10">
    <location>
        <position position="264"/>
    </location>
    <ligand>
        <name>substrate</name>
    </ligand>
</feature>
<gene>
    <name evidence="13" type="ORF">SAMN04490355_103630</name>
</gene>
<sequence>MNICVIGTGYVGLITGTCFADMGNKVWCVDIDAQKIKKLKQGKIPIYEPGLQELVTKNMQEGRLEFTSAIKDGIKDALFCFIAVGTPTGIDGVADISAIQAVANKISINMDKYLIIVNKSTVPVGTASQIRNIIKEQLKARKREDLEFDIVSNPEFLKEGAAIEDFMHPDRIVIGTDNIRTAELMKQLYEPFVRNQNPILIMDITSAELTKYAANAMLATRISFMNEMARLCDQVGGDIAHVRLGIGTDRRIGMPFLYAGAGYGGSCFPKDVKAIINTGSENGVSMDIIAAVEKVNENQKYYLVEMLLKRFGEDLTGKKFGVWGLAFKPQTDDMREAPSIVIIRELLFRGATVTAYDPEAIEQAKKVFADCEQHIQYVDDSKKAIQNVDALIVITEWRQFRQPDLNELKCHMKSPIIFDGRNQYKPNIMKENGFEYYCIGRNCFVK</sequence>
<dbReference type="NCBIfam" id="TIGR03026">
    <property type="entry name" value="NDP-sugDHase"/>
    <property type="match status" value="1"/>
</dbReference>
<dbReference type="GO" id="GO:0006065">
    <property type="term" value="P:UDP-glucuronate biosynthetic process"/>
    <property type="evidence" value="ECO:0007669"/>
    <property type="project" value="UniProtKB-UniPathway"/>
</dbReference>
<dbReference type="UniPathway" id="UPA00038">
    <property type="reaction ID" value="UER00491"/>
</dbReference>
<evidence type="ECO:0000256" key="6">
    <source>
        <dbReference type="ARBA" id="ARBA00047473"/>
    </source>
</evidence>
<evidence type="ECO:0000256" key="9">
    <source>
        <dbReference type="PIRSR" id="PIRSR500134-1"/>
    </source>
</evidence>
<dbReference type="PIRSF" id="PIRSF000124">
    <property type="entry name" value="UDPglc_GDPman_dh"/>
    <property type="match status" value="1"/>
</dbReference>
<evidence type="ECO:0000256" key="4">
    <source>
        <dbReference type="ARBA" id="ARBA00023002"/>
    </source>
</evidence>
<dbReference type="InterPro" id="IPR008927">
    <property type="entry name" value="6-PGluconate_DH-like_C_sf"/>
</dbReference>
<dbReference type="SUPFAM" id="SSF48179">
    <property type="entry name" value="6-phosphogluconate dehydrogenase C-terminal domain-like"/>
    <property type="match status" value="1"/>
</dbReference>
<evidence type="ECO:0000256" key="7">
    <source>
        <dbReference type="ARBA" id="ARBA00053241"/>
    </source>
</evidence>
<dbReference type="InterPro" id="IPR036220">
    <property type="entry name" value="UDP-Glc/GDP-Man_DH_C_sf"/>
</dbReference>
<accession>A0A1I4MQK7</accession>
<comment type="similarity">
    <text evidence="2 8">Belongs to the UDP-glucose/GDP-mannose dehydrogenase family.</text>
</comment>
<dbReference type="PANTHER" id="PTHR43750:SF3">
    <property type="entry name" value="UDP-GLUCOSE 6-DEHYDROGENASE TUAD"/>
    <property type="match status" value="1"/>
</dbReference>
<dbReference type="OrthoDB" id="9803238at2"/>
<evidence type="ECO:0000256" key="2">
    <source>
        <dbReference type="ARBA" id="ARBA00006601"/>
    </source>
</evidence>
<feature type="binding site" evidence="10">
    <location>
        <begin position="256"/>
        <end position="260"/>
    </location>
    <ligand>
        <name>substrate</name>
    </ligand>
</feature>
<dbReference type="Pfam" id="PF00984">
    <property type="entry name" value="UDPG_MGDP_dh"/>
    <property type="match status" value="1"/>
</dbReference>
<dbReference type="GO" id="GO:0000271">
    <property type="term" value="P:polysaccharide biosynthetic process"/>
    <property type="evidence" value="ECO:0007669"/>
    <property type="project" value="InterPro"/>
</dbReference>
<dbReference type="InterPro" id="IPR014027">
    <property type="entry name" value="UDP-Glc/GDP-Man_DH_C"/>
</dbReference>
<dbReference type="InterPro" id="IPR028357">
    <property type="entry name" value="UDPglc_DH_bac"/>
</dbReference>
<dbReference type="InterPro" id="IPR017476">
    <property type="entry name" value="UDP-Glc/GDP-Man"/>
</dbReference>
<keyword evidence="5 8" id="KW-0520">NAD</keyword>
<dbReference type="Pfam" id="PF03720">
    <property type="entry name" value="UDPG_MGDP_dh_C"/>
    <property type="match status" value="1"/>
</dbReference>
<evidence type="ECO:0000256" key="1">
    <source>
        <dbReference type="ARBA" id="ARBA00004701"/>
    </source>
</evidence>
<dbReference type="STRING" id="1123291.SAMN04490355_103630"/>
<dbReference type="PIRSF" id="PIRSF500134">
    <property type="entry name" value="UDPglc_DH_bac"/>
    <property type="match status" value="1"/>
</dbReference>
<comment type="function">
    <text evidence="7">Catalyzes the conversion of UDP-glucose into UDP-glucuronate, one of the precursors of teichuronic acid.</text>
</comment>
<evidence type="ECO:0000256" key="3">
    <source>
        <dbReference type="ARBA" id="ARBA00012954"/>
    </source>
</evidence>
<dbReference type="SMART" id="SM00984">
    <property type="entry name" value="UDPG_MGDP_dh_C"/>
    <property type="match status" value="1"/>
</dbReference>
<dbReference type="EC" id="1.1.1.22" evidence="3 8"/>
<dbReference type="Pfam" id="PF03721">
    <property type="entry name" value="UDPG_MGDP_dh_N"/>
    <property type="match status" value="1"/>
</dbReference>
<dbReference type="InterPro" id="IPR014026">
    <property type="entry name" value="UDP-Glc/GDP-Man_DH_dimer"/>
</dbReference>
<protein>
    <recommendedName>
        <fullName evidence="3 8">UDP-glucose 6-dehydrogenase</fullName>
        <ecNumber evidence="3 8">1.1.1.22</ecNumber>
    </recommendedName>
</protein>
<feature type="binding site" evidence="10">
    <location>
        <position position="211"/>
    </location>
    <ligand>
        <name>substrate</name>
    </ligand>
</feature>
<dbReference type="SUPFAM" id="SSF51735">
    <property type="entry name" value="NAD(P)-binding Rossmann-fold domains"/>
    <property type="match status" value="1"/>
</dbReference>
<name>A0A1I4MQK7_9FIRM</name>
<feature type="binding site" evidence="11">
    <location>
        <position position="86"/>
    </location>
    <ligand>
        <name>NAD(+)</name>
        <dbReference type="ChEBI" id="CHEBI:57540"/>
    </ligand>
</feature>
<dbReference type="PANTHER" id="PTHR43750">
    <property type="entry name" value="UDP-GLUCOSE 6-DEHYDROGENASE TUAD"/>
    <property type="match status" value="1"/>
</dbReference>
<dbReference type="Gene3D" id="3.40.50.720">
    <property type="entry name" value="NAD(P)-binding Rossmann-like Domain"/>
    <property type="match status" value="2"/>
</dbReference>
<dbReference type="Gene3D" id="1.20.5.100">
    <property type="entry name" value="Cytochrome c1, transmembrane anchor, C-terminal"/>
    <property type="match status" value="1"/>
</dbReference>
<feature type="binding site" evidence="10">
    <location>
        <begin position="156"/>
        <end position="159"/>
    </location>
    <ligand>
        <name>substrate</name>
    </ligand>
</feature>
<dbReference type="FunFam" id="1.20.5.100:FF:000001">
    <property type="entry name" value="UDP-glucose 6-dehydrogenase"/>
    <property type="match status" value="1"/>
</dbReference>
<organism evidence="13 14">
    <name type="scientific">Pelosinus propionicus DSM 13327</name>
    <dbReference type="NCBI Taxonomy" id="1123291"/>
    <lineage>
        <taxon>Bacteria</taxon>
        <taxon>Bacillati</taxon>
        <taxon>Bacillota</taxon>
        <taxon>Negativicutes</taxon>
        <taxon>Selenomonadales</taxon>
        <taxon>Sporomusaceae</taxon>
        <taxon>Pelosinus</taxon>
    </lineage>
</organism>
<evidence type="ECO:0000313" key="13">
    <source>
        <dbReference type="EMBL" id="SFM05326.1"/>
    </source>
</evidence>
<dbReference type="RefSeq" id="WP_090940171.1">
    <property type="nucleotide sequence ID" value="NZ_FOTS01000036.1"/>
</dbReference>
<reference evidence="14" key="1">
    <citation type="submission" date="2016-10" db="EMBL/GenBank/DDBJ databases">
        <authorList>
            <person name="Varghese N."/>
            <person name="Submissions S."/>
        </authorList>
    </citation>
    <scope>NUCLEOTIDE SEQUENCE [LARGE SCALE GENOMIC DNA]</scope>
    <source>
        <strain evidence="14">DSM 13327</strain>
    </source>
</reference>
<feature type="binding site" evidence="11">
    <location>
        <position position="159"/>
    </location>
    <ligand>
        <name>NAD(+)</name>
        <dbReference type="ChEBI" id="CHEBI:57540"/>
    </ligand>
</feature>
<evidence type="ECO:0000313" key="14">
    <source>
        <dbReference type="Proteomes" id="UP000199520"/>
    </source>
</evidence>
<evidence type="ECO:0000256" key="5">
    <source>
        <dbReference type="ARBA" id="ARBA00023027"/>
    </source>
</evidence>
<feature type="active site" description="Nucleophile" evidence="9">
    <location>
        <position position="267"/>
    </location>
</feature>
<feature type="binding site" evidence="11">
    <location>
        <position position="121"/>
    </location>
    <ligand>
        <name>NAD(+)</name>
        <dbReference type="ChEBI" id="CHEBI:57540"/>
    </ligand>
</feature>
<dbReference type="AlphaFoldDB" id="A0A1I4MQK7"/>
<dbReference type="InterPro" id="IPR036291">
    <property type="entry name" value="NAD(P)-bd_dom_sf"/>
</dbReference>
<dbReference type="InterPro" id="IPR001732">
    <property type="entry name" value="UDP-Glc/GDP-Man_DH_N"/>
</dbReference>
<feature type="binding site" evidence="11">
    <location>
        <position position="270"/>
    </location>
    <ligand>
        <name>NAD(+)</name>
        <dbReference type="ChEBI" id="CHEBI:57540"/>
    </ligand>
</feature>
<evidence type="ECO:0000256" key="8">
    <source>
        <dbReference type="PIRNR" id="PIRNR000124"/>
    </source>
</evidence>
<keyword evidence="14" id="KW-1185">Reference proteome</keyword>
<comment type="pathway">
    <text evidence="1">Nucleotide-sugar biosynthesis; UDP-alpha-D-glucuronate biosynthesis; UDP-alpha-D-glucuronate from UDP-alpha-D-glucose: step 1/1.</text>
</comment>
<comment type="catalytic activity">
    <reaction evidence="6 8">
        <text>UDP-alpha-D-glucose + 2 NAD(+) + H2O = UDP-alpha-D-glucuronate + 2 NADH + 3 H(+)</text>
        <dbReference type="Rhea" id="RHEA:23596"/>
        <dbReference type="ChEBI" id="CHEBI:15377"/>
        <dbReference type="ChEBI" id="CHEBI:15378"/>
        <dbReference type="ChEBI" id="CHEBI:57540"/>
        <dbReference type="ChEBI" id="CHEBI:57945"/>
        <dbReference type="ChEBI" id="CHEBI:58052"/>
        <dbReference type="ChEBI" id="CHEBI:58885"/>
        <dbReference type="EC" id="1.1.1.22"/>
    </reaction>
</comment>
<dbReference type="GO" id="GO:0051287">
    <property type="term" value="F:NAD binding"/>
    <property type="evidence" value="ECO:0007669"/>
    <property type="project" value="InterPro"/>
</dbReference>
<feature type="binding site" evidence="10">
    <location>
        <position position="328"/>
    </location>
    <ligand>
        <name>substrate</name>
    </ligand>
</feature>
<dbReference type="GO" id="GO:0003979">
    <property type="term" value="F:UDP-glucose 6-dehydrogenase activity"/>
    <property type="evidence" value="ECO:0007669"/>
    <property type="project" value="UniProtKB-EC"/>
</dbReference>